<dbReference type="PANTHER" id="PTHR13710:SF105">
    <property type="entry name" value="ATP-DEPENDENT DNA HELICASE Q1"/>
    <property type="match status" value="1"/>
</dbReference>
<dbReference type="NCBIfam" id="TIGR00614">
    <property type="entry name" value="recQ_fam"/>
    <property type="match status" value="1"/>
</dbReference>
<gene>
    <name evidence="9" type="ORF">METZ01_LOCUS497771</name>
</gene>
<evidence type="ECO:0000256" key="2">
    <source>
        <dbReference type="ARBA" id="ARBA00022801"/>
    </source>
</evidence>
<dbReference type="GO" id="GO:0043590">
    <property type="term" value="C:bacterial nucleoid"/>
    <property type="evidence" value="ECO:0007669"/>
    <property type="project" value="TreeGrafter"/>
</dbReference>
<feature type="non-terminal residue" evidence="9">
    <location>
        <position position="235"/>
    </location>
</feature>
<feature type="non-terminal residue" evidence="9">
    <location>
        <position position="1"/>
    </location>
</feature>
<dbReference type="InterPro" id="IPR027417">
    <property type="entry name" value="P-loop_NTPase"/>
</dbReference>
<keyword evidence="3" id="KW-0067">ATP-binding</keyword>
<reference evidence="9" key="1">
    <citation type="submission" date="2018-05" db="EMBL/GenBank/DDBJ databases">
        <authorList>
            <person name="Lanie J.A."/>
            <person name="Ng W.-L."/>
            <person name="Kazmierczak K.M."/>
            <person name="Andrzejewski T.M."/>
            <person name="Davidsen T.M."/>
            <person name="Wayne K.J."/>
            <person name="Tettelin H."/>
            <person name="Glass J.I."/>
            <person name="Rusch D."/>
            <person name="Podicherti R."/>
            <person name="Tsui H.-C.T."/>
            <person name="Winkler M.E."/>
        </authorList>
    </citation>
    <scope>NUCLEOTIDE SEQUENCE</scope>
</reference>
<keyword evidence="2" id="KW-0378">Hydrolase</keyword>
<accession>A0A383DKB5</accession>
<evidence type="ECO:0000259" key="8">
    <source>
        <dbReference type="PROSITE" id="PS51192"/>
    </source>
</evidence>
<dbReference type="SMART" id="SM00487">
    <property type="entry name" value="DEXDc"/>
    <property type="match status" value="1"/>
</dbReference>
<evidence type="ECO:0000256" key="5">
    <source>
        <dbReference type="ARBA" id="ARBA00023235"/>
    </source>
</evidence>
<keyword evidence="4" id="KW-0238">DNA-binding</keyword>
<dbReference type="PROSITE" id="PS51192">
    <property type="entry name" value="HELICASE_ATP_BIND_1"/>
    <property type="match status" value="1"/>
</dbReference>
<keyword evidence="5" id="KW-0413">Isomerase</keyword>
<comment type="similarity">
    <text evidence="1">Belongs to the helicase family. RecQ subfamily.</text>
</comment>
<organism evidence="9">
    <name type="scientific">marine metagenome</name>
    <dbReference type="NCBI Taxonomy" id="408172"/>
    <lineage>
        <taxon>unclassified sequences</taxon>
        <taxon>metagenomes</taxon>
        <taxon>ecological metagenomes</taxon>
    </lineage>
</organism>
<dbReference type="InterPro" id="IPR004589">
    <property type="entry name" value="DNA_helicase_ATP-dep_RecQ"/>
</dbReference>
<dbReference type="Pfam" id="PF00270">
    <property type="entry name" value="DEAD"/>
    <property type="match status" value="1"/>
</dbReference>
<proteinExistence type="inferred from homology"/>
<protein>
    <recommendedName>
        <fullName evidence="7">DNA 3'-5' helicase</fullName>
        <ecNumber evidence="7">5.6.2.4</ecNumber>
    </recommendedName>
</protein>
<comment type="catalytic activity">
    <reaction evidence="6">
        <text>Couples ATP hydrolysis with the unwinding of duplex DNA by translocating in the 3'-5' direction.</text>
        <dbReference type="EC" id="5.6.2.4"/>
    </reaction>
</comment>
<dbReference type="GO" id="GO:0005524">
    <property type="term" value="F:ATP binding"/>
    <property type="evidence" value="ECO:0007669"/>
    <property type="project" value="InterPro"/>
</dbReference>
<keyword evidence="3" id="KW-0547">Nucleotide-binding</keyword>
<dbReference type="CDD" id="cd17920">
    <property type="entry name" value="DEXHc_RecQ"/>
    <property type="match status" value="1"/>
</dbReference>
<dbReference type="FunFam" id="3.40.50.300:FF:001389">
    <property type="entry name" value="ATP-dependent DNA helicase RecQ"/>
    <property type="match status" value="1"/>
</dbReference>
<dbReference type="GO" id="GO:0006281">
    <property type="term" value="P:DNA repair"/>
    <property type="evidence" value="ECO:0007669"/>
    <property type="project" value="TreeGrafter"/>
</dbReference>
<evidence type="ECO:0000256" key="1">
    <source>
        <dbReference type="ARBA" id="ARBA00005446"/>
    </source>
</evidence>
<dbReference type="SUPFAM" id="SSF52540">
    <property type="entry name" value="P-loop containing nucleoside triphosphate hydrolases"/>
    <property type="match status" value="2"/>
</dbReference>
<dbReference type="Gene3D" id="3.40.50.300">
    <property type="entry name" value="P-loop containing nucleotide triphosphate hydrolases"/>
    <property type="match status" value="2"/>
</dbReference>
<sequence length="235" mass="26527">RIIAEILSGKDVLTIMPTGGGKSLCYQLPALMFKGMTVVVSPLIALMQSQVAQLQLLGIKAASLNSSNTFQENRNTLNMLDTNELKMLYAAPERLVKQETIELLKNKNISLLAIDEVHCVSQWGHDFRKEYLELGHLRKELSMVQTIGLTATADRTTRKDIIEKIFQKTPRVFLGGFDRPNIYLSMLPKNNAKKQILSFIEPFKGEAGIIYCSTRTKTEEWAAFLRSENFNALPY</sequence>
<keyword evidence="3" id="KW-0347">Helicase</keyword>
<dbReference type="GO" id="GO:0043138">
    <property type="term" value="F:3'-5' DNA helicase activity"/>
    <property type="evidence" value="ECO:0007669"/>
    <property type="project" value="UniProtKB-EC"/>
</dbReference>
<evidence type="ECO:0000313" key="9">
    <source>
        <dbReference type="EMBL" id="SVE44917.1"/>
    </source>
</evidence>
<dbReference type="GO" id="GO:0003677">
    <property type="term" value="F:DNA binding"/>
    <property type="evidence" value="ECO:0007669"/>
    <property type="project" value="UniProtKB-KW"/>
</dbReference>
<feature type="domain" description="Helicase ATP-binding" evidence="8">
    <location>
        <begin position="3"/>
        <end position="171"/>
    </location>
</feature>
<name>A0A383DKB5_9ZZZZ</name>
<dbReference type="GO" id="GO:0006310">
    <property type="term" value="P:DNA recombination"/>
    <property type="evidence" value="ECO:0007669"/>
    <property type="project" value="InterPro"/>
</dbReference>
<evidence type="ECO:0000256" key="6">
    <source>
        <dbReference type="ARBA" id="ARBA00034617"/>
    </source>
</evidence>
<dbReference type="EC" id="5.6.2.4" evidence="7"/>
<evidence type="ECO:0000256" key="7">
    <source>
        <dbReference type="ARBA" id="ARBA00034808"/>
    </source>
</evidence>
<evidence type="ECO:0000256" key="3">
    <source>
        <dbReference type="ARBA" id="ARBA00022806"/>
    </source>
</evidence>
<dbReference type="EMBL" id="UINC01218052">
    <property type="protein sequence ID" value="SVE44917.1"/>
    <property type="molecule type" value="Genomic_DNA"/>
</dbReference>
<dbReference type="GO" id="GO:0005737">
    <property type="term" value="C:cytoplasm"/>
    <property type="evidence" value="ECO:0007669"/>
    <property type="project" value="TreeGrafter"/>
</dbReference>
<dbReference type="InterPro" id="IPR011545">
    <property type="entry name" value="DEAD/DEAH_box_helicase_dom"/>
</dbReference>
<dbReference type="InterPro" id="IPR014001">
    <property type="entry name" value="Helicase_ATP-bd"/>
</dbReference>
<dbReference type="GO" id="GO:0009378">
    <property type="term" value="F:four-way junction helicase activity"/>
    <property type="evidence" value="ECO:0007669"/>
    <property type="project" value="TreeGrafter"/>
</dbReference>
<evidence type="ECO:0000256" key="4">
    <source>
        <dbReference type="ARBA" id="ARBA00023125"/>
    </source>
</evidence>
<dbReference type="AlphaFoldDB" id="A0A383DKB5"/>
<dbReference type="PANTHER" id="PTHR13710">
    <property type="entry name" value="DNA HELICASE RECQ FAMILY MEMBER"/>
    <property type="match status" value="1"/>
</dbReference>
<dbReference type="GO" id="GO:0016787">
    <property type="term" value="F:hydrolase activity"/>
    <property type="evidence" value="ECO:0007669"/>
    <property type="project" value="UniProtKB-KW"/>
</dbReference>
<dbReference type="GO" id="GO:0030894">
    <property type="term" value="C:replisome"/>
    <property type="evidence" value="ECO:0007669"/>
    <property type="project" value="TreeGrafter"/>
</dbReference>